<sequence>MTCTARLAAWTALTAPSARLARRRQRAPARRRVRAAAADDGVDEDETTTTTTATTTTDDDETADALDESSTPFVHPYESAAMATSPSPSYASSPYAAASANASAAATASPPPPPKIMTPFQTSAFHVGYFSTAVLIAWGVKKGVDAFNAIPDLSTEERLVRMDEFATAQLARVNAMPPGKARDAEARRLEKMRDDIRRKRKKFEAAEARREEWNARLRRLDERGNPVGRKEAVRRAEDAALAAGIDEKSERRRELDAAAAAAARRSEAAEARAAPPGAGADDAGATAWVDSSAYLESVVEKDFDGEGGDEEEILEVIPPPVAAASAPAKKKTKPKPPTKPPPKPKPKPRRAPKTPTPNPATPKPTNKTIFDPEIVDTRDDLTNIPGLTPERERELDREIRELEQRYGDDPNVSPEELDARCNAIIEKYGLGDKAFTENEMYDPDADPEMAARHYSEVDPYYWRDLKTVHAIFEANAKTKEVPIMTMMMTHPGLPAYLPGGKKPENKVRSACALVPTRPRSRFSPPTPRFRSPPATHRDSASDAFRLRLPDVRNDPKNHAIAFEDRADAERFVWLMRSTRRDENEGLCTTNAMPAELIERVAKQEGVGVTVIARGRVDLSPGRDDMAVLREIREIGGEQYLYDFAQYTKRGLDEQRMPPPPTIQFRDPYSSR</sequence>
<dbReference type="EMBL" id="GG663743">
    <property type="protein sequence ID" value="EEH54946.1"/>
    <property type="molecule type" value="Genomic_DNA"/>
</dbReference>
<feature type="region of interest" description="Disordered" evidence="2">
    <location>
        <begin position="21"/>
        <end position="71"/>
    </location>
</feature>
<dbReference type="OMA" id="MANETSY"/>
<gene>
    <name evidence="3" type="ORF">MICPUCDRAFT_60893</name>
</gene>
<dbReference type="PANTHER" id="PTHR48125:SF12">
    <property type="entry name" value="AT HOOK TRANSCRIPTION FACTOR FAMILY-RELATED"/>
    <property type="match status" value="1"/>
</dbReference>
<feature type="compositionally biased region" description="Low complexity" evidence="2">
    <location>
        <begin position="516"/>
        <end position="533"/>
    </location>
</feature>
<feature type="coiled-coil region" evidence="1">
    <location>
        <begin position="182"/>
        <end position="272"/>
    </location>
</feature>
<dbReference type="PANTHER" id="PTHR48125">
    <property type="entry name" value="LP07818P1"/>
    <property type="match status" value="1"/>
</dbReference>
<proteinExistence type="predicted"/>
<accession>C1MZX7</accession>
<dbReference type="OrthoDB" id="498873at2759"/>
<evidence type="ECO:0000313" key="4">
    <source>
        <dbReference type="Proteomes" id="UP000001876"/>
    </source>
</evidence>
<dbReference type="Proteomes" id="UP000001876">
    <property type="component" value="Unassembled WGS sequence"/>
</dbReference>
<feature type="compositionally biased region" description="Acidic residues" evidence="2">
    <location>
        <begin position="305"/>
        <end position="314"/>
    </location>
</feature>
<feature type="region of interest" description="Disordered" evidence="2">
    <location>
        <begin position="650"/>
        <end position="671"/>
    </location>
</feature>
<name>C1MZX7_MICPC</name>
<organism evidence="4">
    <name type="scientific">Micromonas pusilla (strain CCMP1545)</name>
    <name type="common">Picoplanktonic green alga</name>
    <dbReference type="NCBI Taxonomy" id="564608"/>
    <lineage>
        <taxon>Eukaryota</taxon>
        <taxon>Viridiplantae</taxon>
        <taxon>Chlorophyta</taxon>
        <taxon>Mamiellophyceae</taxon>
        <taxon>Mamiellales</taxon>
        <taxon>Mamiellaceae</taxon>
        <taxon>Micromonas</taxon>
    </lineage>
</organism>
<dbReference type="AlphaFoldDB" id="C1MZX7"/>
<feature type="compositionally biased region" description="Basic residues" evidence="2">
    <location>
        <begin position="21"/>
        <end position="34"/>
    </location>
</feature>
<reference evidence="3 4" key="1">
    <citation type="journal article" date="2009" name="Science">
        <title>Green evolution and dynamic adaptations revealed by genomes of the marine picoeukaryotes Micromonas.</title>
        <authorList>
            <person name="Worden A.Z."/>
            <person name="Lee J.H."/>
            <person name="Mock T."/>
            <person name="Rouze P."/>
            <person name="Simmons M.P."/>
            <person name="Aerts A.L."/>
            <person name="Allen A.E."/>
            <person name="Cuvelier M.L."/>
            <person name="Derelle E."/>
            <person name="Everett M.V."/>
            <person name="Foulon E."/>
            <person name="Grimwood J."/>
            <person name="Gundlach H."/>
            <person name="Henrissat B."/>
            <person name="Napoli C."/>
            <person name="McDonald S.M."/>
            <person name="Parker M.S."/>
            <person name="Rombauts S."/>
            <person name="Salamov A."/>
            <person name="Von Dassow P."/>
            <person name="Badger J.H."/>
            <person name="Coutinho P.M."/>
            <person name="Demir E."/>
            <person name="Dubchak I."/>
            <person name="Gentemann C."/>
            <person name="Eikrem W."/>
            <person name="Gready J.E."/>
            <person name="John U."/>
            <person name="Lanier W."/>
            <person name="Lindquist E.A."/>
            <person name="Lucas S."/>
            <person name="Mayer K.F."/>
            <person name="Moreau H."/>
            <person name="Not F."/>
            <person name="Otillar R."/>
            <person name="Panaud O."/>
            <person name="Pangilinan J."/>
            <person name="Paulsen I."/>
            <person name="Piegu B."/>
            <person name="Poliakov A."/>
            <person name="Robbens S."/>
            <person name="Schmutz J."/>
            <person name="Toulza E."/>
            <person name="Wyss T."/>
            <person name="Zelensky A."/>
            <person name="Zhou K."/>
            <person name="Armbrust E.V."/>
            <person name="Bhattacharya D."/>
            <person name="Goodenough U.W."/>
            <person name="Van de Peer Y."/>
            <person name="Grigoriev I.V."/>
        </authorList>
    </citation>
    <scope>NUCLEOTIDE SEQUENCE [LARGE SCALE GENOMIC DNA]</scope>
    <source>
        <strain evidence="3 4">CCMP1545</strain>
    </source>
</reference>
<keyword evidence="4" id="KW-1185">Reference proteome</keyword>
<dbReference type="RefSeq" id="XP_003061296.1">
    <property type="nucleotide sequence ID" value="XM_003061250.1"/>
</dbReference>
<dbReference type="KEGG" id="mpp:MICPUCDRAFT_60893"/>
<evidence type="ECO:0000313" key="3">
    <source>
        <dbReference type="EMBL" id="EEH54946.1"/>
    </source>
</evidence>
<evidence type="ECO:0000256" key="1">
    <source>
        <dbReference type="SAM" id="Coils"/>
    </source>
</evidence>
<evidence type="ECO:0000256" key="2">
    <source>
        <dbReference type="SAM" id="MobiDB-lite"/>
    </source>
</evidence>
<protein>
    <submittedName>
        <fullName evidence="3">Predicted protein</fullName>
    </submittedName>
</protein>
<keyword evidence="1" id="KW-0175">Coiled coil</keyword>
<feature type="compositionally biased region" description="Acidic residues" evidence="2">
    <location>
        <begin position="57"/>
        <end position="67"/>
    </location>
</feature>
<dbReference type="GeneID" id="9686470"/>
<feature type="region of interest" description="Disordered" evidence="2">
    <location>
        <begin position="516"/>
        <end position="542"/>
    </location>
</feature>
<feature type="compositionally biased region" description="Basic residues" evidence="2">
    <location>
        <begin position="328"/>
        <end position="352"/>
    </location>
</feature>
<feature type="region of interest" description="Disordered" evidence="2">
    <location>
        <begin position="302"/>
        <end position="371"/>
    </location>
</feature>